<feature type="chain" id="PRO_5025452572" evidence="2">
    <location>
        <begin position="24"/>
        <end position="201"/>
    </location>
</feature>
<protein>
    <submittedName>
        <fullName evidence="3">Uncharacterized protein</fullName>
    </submittedName>
</protein>
<reference evidence="3 4" key="1">
    <citation type="journal article" date="2020" name="Mol. Plant">
        <title>The Chromosome-Based Rubber Tree Genome Provides New Insights into Spurge Genome Evolution and Rubber Biosynthesis.</title>
        <authorList>
            <person name="Liu J."/>
            <person name="Shi C."/>
            <person name="Shi C.C."/>
            <person name="Li W."/>
            <person name="Zhang Q.J."/>
            <person name="Zhang Y."/>
            <person name="Li K."/>
            <person name="Lu H.F."/>
            <person name="Shi C."/>
            <person name="Zhu S.T."/>
            <person name="Xiao Z.Y."/>
            <person name="Nan H."/>
            <person name="Yue Y."/>
            <person name="Zhu X.G."/>
            <person name="Wu Y."/>
            <person name="Hong X.N."/>
            <person name="Fan G.Y."/>
            <person name="Tong Y."/>
            <person name="Zhang D."/>
            <person name="Mao C.L."/>
            <person name="Liu Y.L."/>
            <person name="Hao S.J."/>
            <person name="Liu W.Q."/>
            <person name="Lv M.Q."/>
            <person name="Zhang H.B."/>
            <person name="Liu Y."/>
            <person name="Hu-Tang G.R."/>
            <person name="Wang J.P."/>
            <person name="Wang J.H."/>
            <person name="Sun Y.H."/>
            <person name="Ni S.B."/>
            <person name="Chen W.B."/>
            <person name="Zhang X.C."/>
            <person name="Jiao Y.N."/>
            <person name="Eichler E.E."/>
            <person name="Li G.H."/>
            <person name="Liu X."/>
            <person name="Gao L.Z."/>
        </authorList>
    </citation>
    <scope>NUCLEOTIDE SEQUENCE [LARGE SCALE GENOMIC DNA]</scope>
    <source>
        <strain evidence="4">cv. GT1</strain>
        <tissue evidence="3">Leaf</tissue>
    </source>
</reference>
<name>A0A6A6MIZ4_HEVBR</name>
<dbReference type="GO" id="GO:0010082">
    <property type="term" value="P:regulation of root meristem growth"/>
    <property type="evidence" value="ECO:0007669"/>
    <property type="project" value="InterPro"/>
</dbReference>
<dbReference type="PANTHER" id="PTHR36313">
    <property type="entry name" value="ROOT MERISTEM GROWTH FACTOR 2"/>
    <property type="match status" value="1"/>
</dbReference>
<organism evidence="3 4">
    <name type="scientific">Hevea brasiliensis</name>
    <name type="common">Para rubber tree</name>
    <name type="synonym">Siphonia brasiliensis</name>
    <dbReference type="NCBI Taxonomy" id="3981"/>
    <lineage>
        <taxon>Eukaryota</taxon>
        <taxon>Viridiplantae</taxon>
        <taxon>Streptophyta</taxon>
        <taxon>Embryophyta</taxon>
        <taxon>Tracheophyta</taxon>
        <taxon>Spermatophyta</taxon>
        <taxon>Magnoliopsida</taxon>
        <taxon>eudicotyledons</taxon>
        <taxon>Gunneridae</taxon>
        <taxon>Pentapetalae</taxon>
        <taxon>rosids</taxon>
        <taxon>fabids</taxon>
        <taxon>Malpighiales</taxon>
        <taxon>Euphorbiaceae</taxon>
        <taxon>Crotonoideae</taxon>
        <taxon>Micrandreae</taxon>
        <taxon>Hevea</taxon>
    </lineage>
</organism>
<comment type="caution">
    <text evidence="3">The sequence shown here is derived from an EMBL/GenBank/DDBJ whole genome shotgun (WGS) entry which is preliminary data.</text>
</comment>
<evidence type="ECO:0000313" key="4">
    <source>
        <dbReference type="Proteomes" id="UP000467840"/>
    </source>
</evidence>
<evidence type="ECO:0000313" key="3">
    <source>
        <dbReference type="EMBL" id="KAF2313712.1"/>
    </source>
</evidence>
<feature type="region of interest" description="Disordered" evidence="1">
    <location>
        <begin position="79"/>
        <end position="139"/>
    </location>
</feature>
<keyword evidence="4" id="KW-1185">Reference proteome</keyword>
<gene>
    <name evidence="3" type="ORF">GH714_012828</name>
</gene>
<sequence>MAFIRLVLGLLFVVNAPRDYSYAHAHQEEWEMDKDKLVVREDIMSSQKELVDAVTTTSTRKLGFGGRKMVAHEGLMRRKFEKEQSTIQEGASEDISEEHEQFEAKDTKVRQLGSPRSEPVHLPNTNAKHFHQDSKKLPTNASLENLSRSDKLLSHQPQATVPKSETQRLLEATKEIVNLMARDYKGMARRKPPINNHVPIH</sequence>
<dbReference type="PANTHER" id="PTHR36313:SF7">
    <property type="entry name" value="OS09G0474600 PROTEIN"/>
    <property type="match status" value="1"/>
</dbReference>
<dbReference type="EMBL" id="JAAGAX010000005">
    <property type="protein sequence ID" value="KAF2313712.1"/>
    <property type="molecule type" value="Genomic_DNA"/>
</dbReference>
<keyword evidence="2" id="KW-0732">Signal</keyword>
<evidence type="ECO:0000256" key="1">
    <source>
        <dbReference type="SAM" id="MobiDB-lite"/>
    </source>
</evidence>
<proteinExistence type="predicted"/>
<evidence type="ECO:0000256" key="2">
    <source>
        <dbReference type="SAM" id="SignalP"/>
    </source>
</evidence>
<dbReference type="Proteomes" id="UP000467840">
    <property type="component" value="Chromosome 15"/>
</dbReference>
<dbReference type="InterPro" id="IPR038804">
    <property type="entry name" value="RGF3"/>
</dbReference>
<dbReference type="GO" id="GO:0008083">
    <property type="term" value="F:growth factor activity"/>
    <property type="evidence" value="ECO:0007669"/>
    <property type="project" value="InterPro"/>
</dbReference>
<accession>A0A6A6MIZ4</accession>
<dbReference type="AlphaFoldDB" id="A0A6A6MIZ4"/>
<feature type="signal peptide" evidence="2">
    <location>
        <begin position="1"/>
        <end position="23"/>
    </location>
</feature>
<feature type="compositionally biased region" description="Basic and acidic residues" evidence="1">
    <location>
        <begin position="98"/>
        <end position="109"/>
    </location>
</feature>